<evidence type="ECO:0000313" key="10">
    <source>
        <dbReference type="EMBL" id="MBM6576750.1"/>
    </source>
</evidence>
<sequence>MKTWIMATALAAAIATTGPAYAANGSAVAVDEAAATLMPNRYIWNDAAPEAISAEPVTVVVSIPQQRAFVYRGDALVAASSVSTGKDGKETPVGVYPILQKNEDHKSNLYNAAPMPFMQRLTWDGIALHAGRNPGFPDSHGCVRLPAAFAKKLFGITQLGTTVVVTDMDVVGNQLDRSLLETEASRANAEQLAMLGQ</sequence>
<evidence type="ECO:0000256" key="7">
    <source>
        <dbReference type="PROSITE-ProRule" id="PRU01373"/>
    </source>
</evidence>
<evidence type="ECO:0000256" key="5">
    <source>
        <dbReference type="ARBA" id="ARBA00022984"/>
    </source>
</evidence>
<organism evidence="10 11">
    <name type="scientific">Sphingomonas longa</name>
    <dbReference type="NCBI Taxonomy" id="2778730"/>
    <lineage>
        <taxon>Bacteria</taxon>
        <taxon>Pseudomonadati</taxon>
        <taxon>Pseudomonadota</taxon>
        <taxon>Alphaproteobacteria</taxon>
        <taxon>Sphingomonadales</taxon>
        <taxon>Sphingomonadaceae</taxon>
        <taxon>Sphingomonas</taxon>
    </lineage>
</organism>
<feature type="active site" description="Nucleophile" evidence="7">
    <location>
        <position position="142"/>
    </location>
</feature>
<dbReference type="Gene3D" id="2.40.440.10">
    <property type="entry name" value="L,D-transpeptidase catalytic domain-like"/>
    <property type="match status" value="1"/>
</dbReference>
<dbReference type="PANTHER" id="PTHR30582:SF2">
    <property type="entry name" value="L,D-TRANSPEPTIDASE YCIB-RELATED"/>
    <property type="match status" value="1"/>
</dbReference>
<evidence type="ECO:0000256" key="6">
    <source>
        <dbReference type="ARBA" id="ARBA00023316"/>
    </source>
</evidence>
<keyword evidence="4 7" id="KW-0133">Cell shape</keyword>
<dbReference type="InterPro" id="IPR038063">
    <property type="entry name" value="Transpep_catalytic_dom"/>
</dbReference>
<dbReference type="InterPro" id="IPR050979">
    <property type="entry name" value="LD-transpeptidase"/>
</dbReference>
<proteinExistence type="inferred from homology"/>
<protein>
    <submittedName>
        <fullName evidence="10">L,D-transpeptidase family protein</fullName>
    </submittedName>
</protein>
<dbReference type="CDD" id="cd16913">
    <property type="entry name" value="YkuD_like"/>
    <property type="match status" value="1"/>
</dbReference>
<reference evidence="10 11" key="1">
    <citation type="submission" date="2020-12" db="EMBL/GenBank/DDBJ databases">
        <title>Sphingomonas sp.</title>
        <authorList>
            <person name="Kim M.K."/>
        </authorList>
    </citation>
    <scope>NUCLEOTIDE SEQUENCE [LARGE SCALE GENOMIC DNA]</scope>
    <source>
        <strain evidence="10 11">BT552</strain>
    </source>
</reference>
<dbReference type="SUPFAM" id="SSF141523">
    <property type="entry name" value="L,D-transpeptidase catalytic domain-like"/>
    <property type="match status" value="1"/>
</dbReference>
<name>A0ABS2D743_9SPHN</name>
<dbReference type="Pfam" id="PF03734">
    <property type="entry name" value="YkuD"/>
    <property type="match status" value="1"/>
</dbReference>
<keyword evidence="6 7" id="KW-0961">Cell wall biogenesis/degradation</keyword>
<dbReference type="NCBIfam" id="NF004785">
    <property type="entry name" value="PRK06132.1-2"/>
    <property type="match status" value="1"/>
</dbReference>
<comment type="similarity">
    <text evidence="2">Belongs to the YkuD family.</text>
</comment>
<keyword evidence="11" id="KW-1185">Reference proteome</keyword>
<evidence type="ECO:0000313" key="11">
    <source>
        <dbReference type="Proteomes" id="UP000763641"/>
    </source>
</evidence>
<evidence type="ECO:0000259" key="9">
    <source>
        <dbReference type="PROSITE" id="PS52029"/>
    </source>
</evidence>
<accession>A0ABS2D743</accession>
<dbReference type="InterPro" id="IPR016915">
    <property type="entry name" value="UCP029342"/>
</dbReference>
<evidence type="ECO:0000256" key="4">
    <source>
        <dbReference type="ARBA" id="ARBA00022960"/>
    </source>
</evidence>
<keyword evidence="3" id="KW-0808">Transferase</keyword>
<keyword evidence="5 7" id="KW-0573">Peptidoglycan synthesis</keyword>
<comment type="pathway">
    <text evidence="1 7">Cell wall biogenesis; peptidoglycan biosynthesis.</text>
</comment>
<feature type="domain" description="L,D-TPase catalytic" evidence="9">
    <location>
        <begin position="57"/>
        <end position="166"/>
    </location>
</feature>
<evidence type="ECO:0000256" key="2">
    <source>
        <dbReference type="ARBA" id="ARBA00005992"/>
    </source>
</evidence>
<feature type="active site" description="Proton donor/acceptor" evidence="7">
    <location>
        <position position="129"/>
    </location>
</feature>
<dbReference type="InterPro" id="IPR005490">
    <property type="entry name" value="LD_TPept_cat_dom"/>
</dbReference>
<dbReference type="EMBL" id="JAFEMC010000003">
    <property type="protein sequence ID" value="MBM6576750.1"/>
    <property type="molecule type" value="Genomic_DNA"/>
</dbReference>
<feature type="chain" id="PRO_5046702931" evidence="8">
    <location>
        <begin position="23"/>
        <end position="197"/>
    </location>
</feature>
<comment type="caution">
    <text evidence="10">The sequence shown here is derived from an EMBL/GenBank/DDBJ whole genome shotgun (WGS) entry which is preliminary data.</text>
</comment>
<dbReference type="PANTHER" id="PTHR30582">
    <property type="entry name" value="L,D-TRANSPEPTIDASE"/>
    <property type="match status" value="1"/>
</dbReference>
<evidence type="ECO:0000256" key="8">
    <source>
        <dbReference type="SAM" id="SignalP"/>
    </source>
</evidence>
<dbReference type="RefSeq" id="WP_204198867.1">
    <property type="nucleotide sequence ID" value="NZ_JAFEMC010000003.1"/>
</dbReference>
<dbReference type="Proteomes" id="UP000763641">
    <property type="component" value="Unassembled WGS sequence"/>
</dbReference>
<evidence type="ECO:0000256" key="3">
    <source>
        <dbReference type="ARBA" id="ARBA00022679"/>
    </source>
</evidence>
<dbReference type="PROSITE" id="PS52029">
    <property type="entry name" value="LD_TPASE"/>
    <property type="match status" value="1"/>
</dbReference>
<feature type="signal peptide" evidence="8">
    <location>
        <begin position="1"/>
        <end position="22"/>
    </location>
</feature>
<dbReference type="PIRSF" id="PIRSF029342">
    <property type="entry name" value="UCP029342_ErfK/YbiS/YcfS/YnhG"/>
    <property type="match status" value="1"/>
</dbReference>
<gene>
    <name evidence="10" type="ORF">ILT43_10220</name>
</gene>
<keyword evidence="8" id="KW-0732">Signal</keyword>
<evidence type="ECO:0000256" key="1">
    <source>
        <dbReference type="ARBA" id="ARBA00004752"/>
    </source>
</evidence>